<reference evidence="3 4" key="1">
    <citation type="submission" date="2017-06" db="EMBL/GenBank/DDBJ databases">
        <title>Draft genome sequence of a variant of Elsinoe murrayae.</title>
        <authorList>
            <person name="Cheng Q."/>
        </authorList>
    </citation>
    <scope>NUCLEOTIDE SEQUENCE [LARGE SCALE GENOMIC DNA]</scope>
    <source>
        <strain evidence="3 4">CQ-2017a</strain>
    </source>
</reference>
<dbReference type="InterPro" id="IPR001202">
    <property type="entry name" value="WW_dom"/>
</dbReference>
<organism evidence="3 4">
    <name type="scientific">Sphaceloma murrayae</name>
    <dbReference type="NCBI Taxonomy" id="2082308"/>
    <lineage>
        <taxon>Eukaryota</taxon>
        <taxon>Fungi</taxon>
        <taxon>Dikarya</taxon>
        <taxon>Ascomycota</taxon>
        <taxon>Pezizomycotina</taxon>
        <taxon>Dothideomycetes</taxon>
        <taxon>Dothideomycetidae</taxon>
        <taxon>Myriangiales</taxon>
        <taxon>Elsinoaceae</taxon>
        <taxon>Sphaceloma</taxon>
    </lineage>
</organism>
<evidence type="ECO:0000259" key="2">
    <source>
        <dbReference type="PROSITE" id="PS50020"/>
    </source>
</evidence>
<dbReference type="Proteomes" id="UP000243797">
    <property type="component" value="Unassembled WGS sequence"/>
</dbReference>
<feature type="compositionally biased region" description="Polar residues" evidence="1">
    <location>
        <begin position="14"/>
        <end position="23"/>
    </location>
</feature>
<dbReference type="PROSITE" id="PS50020">
    <property type="entry name" value="WW_DOMAIN_2"/>
    <property type="match status" value="1"/>
</dbReference>
<keyword evidence="4" id="KW-1185">Reference proteome</keyword>
<evidence type="ECO:0000313" key="3">
    <source>
        <dbReference type="EMBL" id="PNS21163.1"/>
    </source>
</evidence>
<dbReference type="InParanoid" id="A0A2K1R1V3"/>
<gene>
    <name evidence="3" type="ORF">CAC42_3501</name>
</gene>
<dbReference type="AlphaFoldDB" id="A0A2K1R1V3"/>
<sequence length="378" mass="43471">MYIADLDEGRGEDTSASTSSTVPNLPAAHLIKQDGDLTSKIGDLTTTRNSTGPHRGLRTFWSRYQSGGVMCYQGRNDSDPNWVQVSDYIQHKPPWPWQMILVETQCDDKHFYVISFQNHDTQAVQEDFPPGYVFVRHSGFHTQREALELCQSDPEGRLRVIPPNAFADEKILIDIKGRETGYLLSYQSLDVLSAEQHWNRLAEVDKEAMHVLASFFYDLDTTGVDQIQLDTGNHALEHPTAHQRRWRPRDAVHKLPIGWHAWVRYEDGQVIYLHQESLTVHVRHPVNHFCTEGLLDDWELRWKKMGSEWRVFFANHSDRSCSWNYPPGFLFVAGKGFVPEFEAQRLQAEGHLVCGGPRAGYIRCVRKEGAWQITWDGL</sequence>
<dbReference type="EMBL" id="NKHZ01000012">
    <property type="protein sequence ID" value="PNS21163.1"/>
    <property type="molecule type" value="Genomic_DNA"/>
</dbReference>
<evidence type="ECO:0000256" key="1">
    <source>
        <dbReference type="SAM" id="MobiDB-lite"/>
    </source>
</evidence>
<name>A0A2K1R1V3_9PEZI</name>
<feature type="domain" description="WW" evidence="2">
    <location>
        <begin position="292"/>
        <end position="328"/>
    </location>
</feature>
<accession>A0A2K1R1V3</accession>
<evidence type="ECO:0000313" key="4">
    <source>
        <dbReference type="Proteomes" id="UP000243797"/>
    </source>
</evidence>
<proteinExistence type="predicted"/>
<protein>
    <recommendedName>
        <fullName evidence="2">WW domain-containing protein</fullName>
    </recommendedName>
</protein>
<comment type="caution">
    <text evidence="3">The sequence shown here is derived from an EMBL/GenBank/DDBJ whole genome shotgun (WGS) entry which is preliminary data.</text>
</comment>
<feature type="region of interest" description="Disordered" evidence="1">
    <location>
        <begin position="1"/>
        <end position="23"/>
    </location>
</feature>